<dbReference type="AlphaFoldDB" id="J3N3R8"/>
<evidence type="ECO:0000256" key="1">
    <source>
        <dbReference type="SAM" id="MobiDB-lite"/>
    </source>
</evidence>
<sequence length="82" mass="9342">MEARKPWRHRLCRFTRSRYPRREKSPRSVVVAGGGRRRRSTRGRGSTWKRMAGFLDETTQSWLAVKAPCWCAAGSMSATATA</sequence>
<proteinExistence type="predicted"/>
<reference evidence="2" key="1">
    <citation type="journal article" date="2013" name="Nat. Commun.">
        <title>Whole-genome sequencing of Oryza brachyantha reveals mechanisms underlying Oryza genome evolution.</title>
        <authorList>
            <person name="Chen J."/>
            <person name="Huang Q."/>
            <person name="Gao D."/>
            <person name="Wang J."/>
            <person name="Lang Y."/>
            <person name="Liu T."/>
            <person name="Li B."/>
            <person name="Bai Z."/>
            <person name="Luis Goicoechea J."/>
            <person name="Liang C."/>
            <person name="Chen C."/>
            <person name="Zhang W."/>
            <person name="Sun S."/>
            <person name="Liao Y."/>
            <person name="Zhang X."/>
            <person name="Yang L."/>
            <person name="Song C."/>
            <person name="Wang M."/>
            <person name="Shi J."/>
            <person name="Liu G."/>
            <person name="Liu J."/>
            <person name="Zhou H."/>
            <person name="Zhou W."/>
            <person name="Yu Q."/>
            <person name="An N."/>
            <person name="Chen Y."/>
            <person name="Cai Q."/>
            <person name="Wang B."/>
            <person name="Liu B."/>
            <person name="Min J."/>
            <person name="Huang Y."/>
            <person name="Wu H."/>
            <person name="Li Z."/>
            <person name="Zhang Y."/>
            <person name="Yin Y."/>
            <person name="Song W."/>
            <person name="Jiang J."/>
            <person name="Jackson S.A."/>
            <person name="Wing R.A."/>
            <person name="Wang J."/>
            <person name="Chen M."/>
        </authorList>
    </citation>
    <scope>NUCLEOTIDE SEQUENCE [LARGE SCALE GENOMIC DNA]</scope>
    <source>
        <strain evidence="2">cv. IRGC 101232</strain>
    </source>
</reference>
<reference evidence="2" key="2">
    <citation type="submission" date="2013-04" db="UniProtKB">
        <authorList>
            <consortium name="EnsemblPlants"/>
        </authorList>
    </citation>
    <scope>IDENTIFICATION</scope>
</reference>
<name>J3N3R8_ORYBR</name>
<dbReference type="Gramene" id="OB10G21660.1">
    <property type="protein sequence ID" value="OB10G21660.1"/>
    <property type="gene ID" value="OB10G21660"/>
</dbReference>
<evidence type="ECO:0000313" key="2">
    <source>
        <dbReference type="EnsemblPlants" id="OB10G21660.1"/>
    </source>
</evidence>
<dbReference type="Proteomes" id="UP000006038">
    <property type="component" value="Chromosome 10"/>
</dbReference>
<dbReference type="HOGENOM" id="CLU_2561979_0_0_1"/>
<feature type="region of interest" description="Disordered" evidence="1">
    <location>
        <begin position="23"/>
        <end position="45"/>
    </location>
</feature>
<dbReference type="EnsemblPlants" id="OB10G21660.1">
    <property type="protein sequence ID" value="OB10G21660.1"/>
    <property type="gene ID" value="OB10G21660"/>
</dbReference>
<evidence type="ECO:0000313" key="3">
    <source>
        <dbReference type="Proteomes" id="UP000006038"/>
    </source>
</evidence>
<accession>J3N3R8</accession>
<keyword evidence="3" id="KW-1185">Reference proteome</keyword>
<organism evidence="2">
    <name type="scientific">Oryza brachyantha</name>
    <name type="common">malo sina</name>
    <dbReference type="NCBI Taxonomy" id="4533"/>
    <lineage>
        <taxon>Eukaryota</taxon>
        <taxon>Viridiplantae</taxon>
        <taxon>Streptophyta</taxon>
        <taxon>Embryophyta</taxon>
        <taxon>Tracheophyta</taxon>
        <taxon>Spermatophyta</taxon>
        <taxon>Magnoliopsida</taxon>
        <taxon>Liliopsida</taxon>
        <taxon>Poales</taxon>
        <taxon>Poaceae</taxon>
        <taxon>BOP clade</taxon>
        <taxon>Oryzoideae</taxon>
        <taxon>Oryzeae</taxon>
        <taxon>Oryzinae</taxon>
        <taxon>Oryza</taxon>
    </lineage>
</organism>
<protein>
    <submittedName>
        <fullName evidence="2">Uncharacterized protein</fullName>
    </submittedName>
</protein>